<keyword evidence="4" id="KW-1185">Reference proteome</keyword>
<dbReference type="AlphaFoldDB" id="A0A0C9VBR7"/>
<dbReference type="EMBL" id="KN837196">
    <property type="protein sequence ID" value="KIJ34781.1"/>
    <property type="molecule type" value="Genomic_DNA"/>
</dbReference>
<gene>
    <name evidence="3" type="ORF">M422DRAFT_263138</name>
</gene>
<feature type="region of interest" description="Disordered" evidence="2">
    <location>
        <begin position="1"/>
        <end position="25"/>
    </location>
</feature>
<proteinExistence type="predicted"/>
<dbReference type="SUPFAM" id="SSF56349">
    <property type="entry name" value="DNA breaking-rejoining enzymes"/>
    <property type="match status" value="1"/>
</dbReference>
<keyword evidence="1" id="KW-0233">DNA recombination</keyword>
<dbReference type="GO" id="GO:0015074">
    <property type="term" value="P:DNA integration"/>
    <property type="evidence" value="ECO:0007669"/>
    <property type="project" value="InterPro"/>
</dbReference>
<dbReference type="HOGENOM" id="CLU_013901_0_1_1"/>
<dbReference type="Gene3D" id="1.10.443.10">
    <property type="entry name" value="Intergrase catalytic core"/>
    <property type="match status" value="1"/>
</dbReference>
<reference evidence="3 4" key="1">
    <citation type="submission" date="2014-06" db="EMBL/GenBank/DDBJ databases">
        <title>Evolutionary Origins and Diversification of the Mycorrhizal Mutualists.</title>
        <authorList>
            <consortium name="DOE Joint Genome Institute"/>
            <consortium name="Mycorrhizal Genomics Consortium"/>
            <person name="Kohler A."/>
            <person name="Kuo A."/>
            <person name="Nagy L.G."/>
            <person name="Floudas D."/>
            <person name="Copeland A."/>
            <person name="Barry K.W."/>
            <person name="Cichocki N."/>
            <person name="Veneault-Fourrey C."/>
            <person name="LaButti K."/>
            <person name="Lindquist E.A."/>
            <person name="Lipzen A."/>
            <person name="Lundell T."/>
            <person name="Morin E."/>
            <person name="Murat C."/>
            <person name="Riley R."/>
            <person name="Ohm R."/>
            <person name="Sun H."/>
            <person name="Tunlid A."/>
            <person name="Henrissat B."/>
            <person name="Grigoriev I.V."/>
            <person name="Hibbett D.S."/>
            <person name="Martin F."/>
        </authorList>
    </citation>
    <scope>NUCLEOTIDE SEQUENCE [LARGE SCALE GENOMIC DNA]</scope>
    <source>
        <strain evidence="3 4">SS14</strain>
    </source>
</reference>
<protein>
    <submittedName>
        <fullName evidence="3">Uncharacterized protein</fullName>
    </submittedName>
</protein>
<dbReference type="OrthoDB" id="2976553at2759"/>
<sequence>MPKAPQKEATKGGSKWSNTSKPTDGVAPLANLVEARDKNLTRHGLSEKTLGIYELRMKQGKVWLDELWKVEKEDINQKDKPWTLAELKAAFDHNPNRVSIKMVGLFINHMCFTLEYGKSMADQIQAAFKWYWSKNPRCCGDWIWDEDKGVRKGNPGSDQDILQTVKAVKSRDAEGGEHMHLAAMTKENMDQIMAWSYIQCPENILHGLMKKEEFEKICGFVAKHLWMRAFTSGAFTLWTRFDLPSFMLGHYRLNLTMANDPKWPYDECHLEHRKGWKSHIQKGGITPSNRYEIHPQPETPSIEMYTHMRNWLQFLEKYAYGRELQSDDYLFPTISASGTIRLGVPASHDLFTKWLNEFVAGAHIDQGTTKLTTHCFRHGDAQYRFQFAPLGKRWSLATVKWWGGWSEGENQDTLIRYVLDNLHNFEGHSDALRPCRCQTDISLFAKHQEDQPMPRKEMVQLWGNISQDITVKIADTFTQPTIPLPAFHVHPLPFEIHAERRNPASTSLVPPVIPAIKCSKDEPAAWRQVISHWEEADPSHGLDKPLKDWPDEWIKCSGKAQLYHQQRVIAEEYISRYHRDDSAFLSAYPAASEGVNALVDAIRGRRVKDGLVKTRKSKYGTPQQRAKERKKSS</sequence>
<dbReference type="GO" id="GO:0006310">
    <property type="term" value="P:DNA recombination"/>
    <property type="evidence" value="ECO:0007669"/>
    <property type="project" value="UniProtKB-KW"/>
</dbReference>
<dbReference type="GO" id="GO:0003677">
    <property type="term" value="F:DNA binding"/>
    <property type="evidence" value="ECO:0007669"/>
    <property type="project" value="InterPro"/>
</dbReference>
<dbReference type="InterPro" id="IPR013762">
    <property type="entry name" value="Integrase-like_cat_sf"/>
</dbReference>
<name>A0A0C9VBR7_SPHS4</name>
<evidence type="ECO:0000313" key="4">
    <source>
        <dbReference type="Proteomes" id="UP000054279"/>
    </source>
</evidence>
<feature type="compositionally biased region" description="Basic and acidic residues" evidence="2">
    <location>
        <begin position="1"/>
        <end position="10"/>
    </location>
</feature>
<evidence type="ECO:0000313" key="3">
    <source>
        <dbReference type="EMBL" id="KIJ34781.1"/>
    </source>
</evidence>
<evidence type="ECO:0000256" key="1">
    <source>
        <dbReference type="ARBA" id="ARBA00023172"/>
    </source>
</evidence>
<accession>A0A0C9VBR7</accession>
<organism evidence="3 4">
    <name type="scientific">Sphaerobolus stellatus (strain SS14)</name>
    <dbReference type="NCBI Taxonomy" id="990650"/>
    <lineage>
        <taxon>Eukaryota</taxon>
        <taxon>Fungi</taxon>
        <taxon>Dikarya</taxon>
        <taxon>Basidiomycota</taxon>
        <taxon>Agaricomycotina</taxon>
        <taxon>Agaricomycetes</taxon>
        <taxon>Phallomycetidae</taxon>
        <taxon>Geastrales</taxon>
        <taxon>Sphaerobolaceae</taxon>
        <taxon>Sphaerobolus</taxon>
    </lineage>
</organism>
<dbReference type="Proteomes" id="UP000054279">
    <property type="component" value="Unassembled WGS sequence"/>
</dbReference>
<dbReference type="InterPro" id="IPR011010">
    <property type="entry name" value="DNA_brk_join_enz"/>
</dbReference>
<evidence type="ECO:0000256" key="2">
    <source>
        <dbReference type="SAM" id="MobiDB-lite"/>
    </source>
</evidence>
<feature type="region of interest" description="Disordered" evidence="2">
    <location>
        <begin position="612"/>
        <end position="633"/>
    </location>
</feature>